<dbReference type="RefSeq" id="WP_167301420.1">
    <property type="nucleotide sequence ID" value="NZ_JAASQV010000005.1"/>
</dbReference>
<evidence type="ECO:0000313" key="3">
    <source>
        <dbReference type="Proteomes" id="UP000564677"/>
    </source>
</evidence>
<reference evidence="2 3" key="1">
    <citation type="submission" date="2020-03" db="EMBL/GenBank/DDBJ databases">
        <title>Genomic Encyclopedia of Type Strains, Phase IV (KMG-IV): sequencing the most valuable type-strain genomes for metagenomic binning, comparative biology and taxonomic classification.</title>
        <authorList>
            <person name="Goeker M."/>
        </authorList>
    </citation>
    <scope>NUCLEOTIDE SEQUENCE [LARGE SCALE GENOMIC DNA]</scope>
    <source>
        <strain evidence="2 3">DSM 4733</strain>
    </source>
</reference>
<evidence type="ECO:0000256" key="1">
    <source>
        <dbReference type="SAM" id="MobiDB-lite"/>
    </source>
</evidence>
<sequence length="108" mass="10960">MQVVRQGADTLLTYLDTGYGAGTAGYALGAVTSVSAVTFKNGSNSVVPDTLTTNGFAWFDGAVQAQVSYAVAGSAAQNTWYTNGPSGSFQSASVQDGRPRGVGNAKEA</sequence>
<comment type="caution">
    <text evidence="2">The sequence shown here is derived from an EMBL/GenBank/DDBJ whole genome shotgun (WGS) entry which is preliminary data.</text>
</comment>
<name>A0A7X5V3A4_9SPHN</name>
<proteinExistence type="predicted"/>
<accession>A0A7X5V3A4</accession>
<evidence type="ECO:0000313" key="2">
    <source>
        <dbReference type="EMBL" id="NIJ67130.1"/>
    </source>
</evidence>
<dbReference type="AlphaFoldDB" id="A0A7X5V3A4"/>
<feature type="region of interest" description="Disordered" evidence="1">
    <location>
        <begin position="87"/>
        <end position="108"/>
    </location>
</feature>
<dbReference type="EMBL" id="JAASQV010000005">
    <property type="protein sequence ID" value="NIJ67130.1"/>
    <property type="molecule type" value="Genomic_DNA"/>
</dbReference>
<protein>
    <submittedName>
        <fullName evidence="2">Uncharacterized protein</fullName>
    </submittedName>
</protein>
<organism evidence="2 3">
    <name type="scientific">Sphingomonas leidyi</name>
    <dbReference type="NCBI Taxonomy" id="68569"/>
    <lineage>
        <taxon>Bacteria</taxon>
        <taxon>Pseudomonadati</taxon>
        <taxon>Pseudomonadota</taxon>
        <taxon>Alphaproteobacteria</taxon>
        <taxon>Sphingomonadales</taxon>
        <taxon>Sphingomonadaceae</taxon>
        <taxon>Sphingomonas</taxon>
    </lineage>
</organism>
<gene>
    <name evidence="2" type="ORF">FHR20_004108</name>
</gene>
<dbReference type="Proteomes" id="UP000564677">
    <property type="component" value="Unassembled WGS sequence"/>
</dbReference>
<keyword evidence="3" id="KW-1185">Reference proteome</keyword>